<proteinExistence type="predicted"/>
<keyword evidence="4" id="KW-1185">Reference proteome</keyword>
<dbReference type="EMBL" id="CAXAMN010025572">
    <property type="protein sequence ID" value="CAK9096058.1"/>
    <property type="molecule type" value="Genomic_DNA"/>
</dbReference>
<feature type="coiled-coil region" evidence="1">
    <location>
        <begin position="289"/>
        <end position="350"/>
    </location>
</feature>
<evidence type="ECO:0000313" key="3">
    <source>
        <dbReference type="EMBL" id="CAK9096058.1"/>
    </source>
</evidence>
<accession>A0ABP0R706</accession>
<sequence length="562" mass="61100">MGSDKCDWRKFEEATGKLLEMIYGKGNVTKPAFRATERKDNDFCQEGHAHQPPGSQKSKTSNPDFIVSLPDGRKGVVDAKYYTSSLLTVESIDKLLSDKKSHEADFCILVVYKKEGFNPIPESIARTIKEHGIQRWFFDGNPALWNTMQKESVLNTRQKESVKKALSLLDAGDTSGSLRLINSVMRQVPTAEMPVLDGSTALGILRAQHLWDVLGLGRSKTLMGLATGKLRGIGTSGLAATSKASASGIAATSKASASAFAGLGAPIVALSFLSCALAAGAIGLAIHQVKAAEERLNYAKSVMEFLKESSRHVDHFKDEIKRLEEDRDNCAKLLADVKQMEEDNEEAQLNAHLWLMLLLHEKIPSLLGKVKDLSAQMLEKANHLQHQKDASTSREESAQTSERENGVACGLSAGGAALGLVATGLSAIPPFTPLLAVTIPATAGLAITAGLTGHASAQAGDTKVWENRNGGEIQSQINELERIQVKCQELLQDGQNLSDQVAELMGQMKERQSKLHPGSQRPVHPGSQRPVHPGSQRPFLKWLIWFCSVKPLEKQWLFGKGY</sequence>
<keyword evidence="1" id="KW-0175">Coiled coil</keyword>
<feature type="region of interest" description="Disordered" evidence="2">
    <location>
        <begin position="44"/>
        <end position="65"/>
    </location>
</feature>
<evidence type="ECO:0000313" key="4">
    <source>
        <dbReference type="Proteomes" id="UP001642484"/>
    </source>
</evidence>
<evidence type="ECO:0000256" key="1">
    <source>
        <dbReference type="SAM" id="Coils"/>
    </source>
</evidence>
<comment type="caution">
    <text evidence="3">The sequence shown here is derived from an EMBL/GenBank/DDBJ whole genome shotgun (WGS) entry which is preliminary data.</text>
</comment>
<protein>
    <submittedName>
        <fullName evidence="3">Uncharacterized protein</fullName>
    </submittedName>
</protein>
<evidence type="ECO:0000256" key="2">
    <source>
        <dbReference type="SAM" id="MobiDB-lite"/>
    </source>
</evidence>
<feature type="compositionally biased region" description="Polar residues" evidence="2">
    <location>
        <begin position="53"/>
        <end position="63"/>
    </location>
</feature>
<name>A0ABP0R706_9DINO</name>
<feature type="region of interest" description="Disordered" evidence="2">
    <location>
        <begin position="508"/>
        <end position="533"/>
    </location>
</feature>
<gene>
    <name evidence="3" type="ORF">CCMP2556_LOCUS45700</name>
</gene>
<dbReference type="Proteomes" id="UP001642484">
    <property type="component" value="Unassembled WGS sequence"/>
</dbReference>
<feature type="region of interest" description="Disordered" evidence="2">
    <location>
        <begin position="382"/>
        <end position="404"/>
    </location>
</feature>
<feature type="coiled-coil region" evidence="1">
    <location>
        <begin position="473"/>
        <end position="500"/>
    </location>
</feature>
<organism evidence="3 4">
    <name type="scientific">Durusdinium trenchii</name>
    <dbReference type="NCBI Taxonomy" id="1381693"/>
    <lineage>
        <taxon>Eukaryota</taxon>
        <taxon>Sar</taxon>
        <taxon>Alveolata</taxon>
        <taxon>Dinophyceae</taxon>
        <taxon>Suessiales</taxon>
        <taxon>Symbiodiniaceae</taxon>
        <taxon>Durusdinium</taxon>
    </lineage>
</organism>
<reference evidence="3 4" key="1">
    <citation type="submission" date="2024-02" db="EMBL/GenBank/DDBJ databases">
        <authorList>
            <person name="Chen Y."/>
            <person name="Shah S."/>
            <person name="Dougan E. K."/>
            <person name="Thang M."/>
            <person name="Chan C."/>
        </authorList>
    </citation>
    <scope>NUCLEOTIDE SEQUENCE [LARGE SCALE GENOMIC DNA]</scope>
</reference>